<keyword evidence="5" id="KW-0653">Protein transport</keyword>
<evidence type="ECO:0000256" key="4">
    <source>
        <dbReference type="ARBA" id="ARBA00023136"/>
    </source>
</evidence>
<keyword evidence="3 5" id="KW-1133">Transmembrane helix</keyword>
<organism evidence="6 7">
    <name type="scientific">Metabacillus litoralis</name>
    <dbReference type="NCBI Taxonomy" id="152268"/>
    <lineage>
        <taxon>Bacteria</taxon>
        <taxon>Bacillati</taxon>
        <taxon>Bacillota</taxon>
        <taxon>Bacilli</taxon>
        <taxon>Bacillales</taxon>
        <taxon>Bacillaceae</taxon>
        <taxon>Metabacillus</taxon>
    </lineage>
</organism>
<accession>A0A5C6V9R9</accession>
<evidence type="ECO:0000313" key="6">
    <source>
        <dbReference type="EMBL" id="TXC81917.1"/>
    </source>
</evidence>
<proteinExistence type="inferred from homology"/>
<evidence type="ECO:0000256" key="3">
    <source>
        <dbReference type="ARBA" id="ARBA00022989"/>
    </source>
</evidence>
<dbReference type="NCBIfam" id="TIGR00945">
    <property type="entry name" value="tatC"/>
    <property type="match status" value="1"/>
</dbReference>
<keyword evidence="4 5" id="KW-0472">Membrane</keyword>
<comment type="caution">
    <text evidence="6">The sequence shown here is derived from an EMBL/GenBank/DDBJ whole genome shotgun (WGS) entry which is preliminary data.</text>
</comment>
<dbReference type="GO" id="GO:0043953">
    <property type="term" value="P:protein transport by the Tat complex"/>
    <property type="evidence" value="ECO:0007669"/>
    <property type="project" value="UniProtKB-UniRule"/>
</dbReference>
<dbReference type="InterPro" id="IPR019820">
    <property type="entry name" value="Sec-indep_translocase_CS"/>
</dbReference>
<feature type="transmembrane region" description="Helical" evidence="5">
    <location>
        <begin position="192"/>
        <end position="209"/>
    </location>
</feature>
<feature type="transmembrane region" description="Helical" evidence="5">
    <location>
        <begin position="106"/>
        <end position="130"/>
    </location>
</feature>
<dbReference type="EMBL" id="VOQF01000022">
    <property type="protein sequence ID" value="TXC81917.1"/>
    <property type="molecule type" value="Genomic_DNA"/>
</dbReference>
<keyword evidence="2 5" id="KW-0812">Transmembrane</keyword>
<feature type="transmembrane region" description="Helical" evidence="5">
    <location>
        <begin position="215"/>
        <end position="234"/>
    </location>
</feature>
<comment type="subcellular location">
    <subcellularLocation>
        <location evidence="5">Cell membrane</location>
        <topology evidence="5">Multi-pass membrane protein</topology>
    </subcellularLocation>
    <subcellularLocation>
        <location evidence="1">Membrane</location>
        <topology evidence="1">Multi-pass membrane protein</topology>
    </subcellularLocation>
</comment>
<keyword evidence="7" id="KW-1185">Reference proteome</keyword>
<name>A0A5C6V9R9_9BACI</name>
<dbReference type="PRINTS" id="PR01840">
    <property type="entry name" value="TATCFAMILY"/>
</dbReference>
<dbReference type="HAMAP" id="MF_00902">
    <property type="entry name" value="TatC"/>
    <property type="match status" value="1"/>
</dbReference>
<feature type="transmembrane region" description="Helical" evidence="5">
    <location>
        <begin position="64"/>
        <end position="85"/>
    </location>
</feature>
<evidence type="ECO:0000313" key="7">
    <source>
        <dbReference type="Proteomes" id="UP000321363"/>
    </source>
</evidence>
<dbReference type="Proteomes" id="UP000321363">
    <property type="component" value="Unassembled WGS sequence"/>
</dbReference>
<comment type="subunit">
    <text evidence="5">Forms a complex with TatA.</text>
</comment>
<dbReference type="GO" id="GO:0033281">
    <property type="term" value="C:TAT protein transport complex"/>
    <property type="evidence" value="ECO:0007669"/>
    <property type="project" value="UniProtKB-UniRule"/>
</dbReference>
<evidence type="ECO:0000256" key="5">
    <source>
        <dbReference type="HAMAP-Rule" id="MF_00902"/>
    </source>
</evidence>
<comment type="function">
    <text evidence="5">Part of the twin-arginine translocation (Tat) system that transports large folded proteins containing a characteristic twin-arginine motif in their signal peptide across membranes.</text>
</comment>
<dbReference type="PROSITE" id="PS01218">
    <property type="entry name" value="TATC"/>
    <property type="match status" value="1"/>
</dbReference>
<dbReference type="PANTHER" id="PTHR30371">
    <property type="entry name" value="SEC-INDEPENDENT PROTEIN TRANSLOCASE PROTEIN TATC"/>
    <property type="match status" value="1"/>
</dbReference>
<dbReference type="Pfam" id="PF00902">
    <property type="entry name" value="TatC"/>
    <property type="match status" value="1"/>
</dbReference>
<comment type="similarity">
    <text evidence="5">Belongs to the TatC family.</text>
</comment>
<evidence type="ECO:0000256" key="2">
    <source>
        <dbReference type="ARBA" id="ARBA00022692"/>
    </source>
</evidence>
<dbReference type="GO" id="GO:0009977">
    <property type="term" value="F:proton motive force dependent protein transmembrane transporter activity"/>
    <property type="evidence" value="ECO:0007669"/>
    <property type="project" value="TreeGrafter"/>
</dbReference>
<sequence length="249" mass="29058">MTQNEMSVIDHITELRKRLVIVVVFFFLAVIAGFLLSRPIIIYLQHTEEAKSLTLNAFNLTDPLMVYMKFAFIIAFVITSPIILYQFWSFVSPGLYEKERKVTLSYIPISLLLFLMGISFSYFILFPFVVEFMERISNDLDINQVIGINEYFTFLLQLTMPFGILFQLPVVIMFLTRLGIVTPMFLTKVRKYAYFVLLVIAALITPPEITSHLMVSIPLFILYEISIWISRISYRNAQKLRFKEENAKK</sequence>
<dbReference type="RefSeq" id="WP_146950695.1">
    <property type="nucleotide sequence ID" value="NZ_VOQF01000022.1"/>
</dbReference>
<evidence type="ECO:0000256" key="1">
    <source>
        <dbReference type="ARBA" id="ARBA00004141"/>
    </source>
</evidence>
<keyword evidence="5" id="KW-0811">Translocation</keyword>
<feature type="transmembrane region" description="Helical" evidence="5">
    <location>
        <begin position="160"/>
        <end position="180"/>
    </location>
</feature>
<reference evidence="6 7" key="1">
    <citation type="journal article" date="2005" name="Int. J. Syst. Evol. Microbiol.">
        <title>Bacillus litoralis sp. nov., isolated from a tidal flat of the Yellow Sea in Korea.</title>
        <authorList>
            <person name="Yoon J.H."/>
            <person name="Oh T.K."/>
        </authorList>
    </citation>
    <scope>NUCLEOTIDE SEQUENCE [LARGE SCALE GENOMIC DNA]</scope>
    <source>
        <strain evidence="6 7">SW-211</strain>
    </source>
</reference>
<feature type="transmembrane region" description="Helical" evidence="5">
    <location>
        <begin position="20"/>
        <end position="44"/>
    </location>
</feature>
<keyword evidence="5" id="KW-1003">Cell membrane</keyword>
<protein>
    <recommendedName>
        <fullName evidence="5">Sec-independent protein translocase protein TatC</fullName>
    </recommendedName>
</protein>
<gene>
    <name evidence="5 6" type="primary">tatC</name>
    <name evidence="6" type="ORF">FS935_21490</name>
</gene>
<dbReference type="GO" id="GO:0065002">
    <property type="term" value="P:intracellular protein transmembrane transport"/>
    <property type="evidence" value="ECO:0007669"/>
    <property type="project" value="TreeGrafter"/>
</dbReference>
<dbReference type="PANTHER" id="PTHR30371:SF0">
    <property type="entry name" value="SEC-INDEPENDENT PROTEIN TRANSLOCASE PROTEIN TATC, CHLOROPLASTIC-RELATED"/>
    <property type="match status" value="1"/>
</dbReference>
<keyword evidence="5" id="KW-0813">Transport</keyword>
<dbReference type="AlphaFoldDB" id="A0A5C6V9R9"/>
<dbReference type="InterPro" id="IPR002033">
    <property type="entry name" value="TatC"/>
</dbReference>
<dbReference type="OrthoDB" id="9777044at2"/>